<evidence type="ECO:0000256" key="2">
    <source>
        <dbReference type="SAM" id="SignalP"/>
    </source>
</evidence>
<feature type="compositionally biased region" description="Basic and acidic residues" evidence="1">
    <location>
        <begin position="165"/>
        <end position="177"/>
    </location>
</feature>
<dbReference type="SUPFAM" id="SSF52833">
    <property type="entry name" value="Thioredoxin-like"/>
    <property type="match status" value="1"/>
</dbReference>
<evidence type="ECO:0008006" key="5">
    <source>
        <dbReference type="Google" id="ProtNLM"/>
    </source>
</evidence>
<protein>
    <recommendedName>
        <fullName evidence="5">AhpC/TSA family protein</fullName>
    </recommendedName>
</protein>
<comment type="caution">
    <text evidence="3">The sequence shown here is derived from an EMBL/GenBank/DDBJ whole genome shotgun (WGS) entry which is preliminary data.</text>
</comment>
<sequence length="238" mass="25533">MGTSTLVPLAVGLAAALAMVGCAPSDSPKTPTEDTMMSADASQAARPLPRDSVDDVDQAGSLDLRLNFKVTTLAGEEFSGASLAGHDSILWFWASWCPTWQAEAPGVAEAVPQLPEGLRSMASPASRIRPQWRGSSTRLALRMSRTSSIPTAAVEHVWSSVPARLRPDQRQRRDHLAPRSLGASRHPRRREQTRVDVGLSTSPRPVRGSPLPARAPPLDYRCLFTSAKRSAGASHIDG</sequence>
<organism evidence="3 4">
    <name type="scientific">Demequina lutea</name>
    <dbReference type="NCBI Taxonomy" id="431489"/>
    <lineage>
        <taxon>Bacteria</taxon>
        <taxon>Bacillati</taxon>
        <taxon>Actinomycetota</taxon>
        <taxon>Actinomycetes</taxon>
        <taxon>Micrococcales</taxon>
        <taxon>Demequinaceae</taxon>
        <taxon>Demequina</taxon>
    </lineage>
</organism>
<dbReference type="AlphaFoldDB" id="A0A7Z0CH05"/>
<dbReference type="InterPro" id="IPR036249">
    <property type="entry name" value="Thioredoxin-like_sf"/>
</dbReference>
<evidence type="ECO:0000256" key="1">
    <source>
        <dbReference type="SAM" id="MobiDB-lite"/>
    </source>
</evidence>
<feature type="region of interest" description="Disordered" evidence="1">
    <location>
        <begin position="165"/>
        <end position="217"/>
    </location>
</feature>
<dbReference type="Gene3D" id="3.40.30.10">
    <property type="entry name" value="Glutaredoxin"/>
    <property type="match status" value="1"/>
</dbReference>
<keyword evidence="2" id="KW-0732">Signal</keyword>
<feature type="signal peptide" evidence="2">
    <location>
        <begin position="1"/>
        <end position="23"/>
    </location>
</feature>
<accession>A0A7Z0CH05</accession>
<evidence type="ECO:0000313" key="3">
    <source>
        <dbReference type="EMBL" id="NYI40304.1"/>
    </source>
</evidence>
<evidence type="ECO:0000313" key="4">
    <source>
        <dbReference type="Proteomes" id="UP000547973"/>
    </source>
</evidence>
<gene>
    <name evidence="3" type="ORF">BKA03_000423</name>
</gene>
<dbReference type="EMBL" id="JACBZO010000001">
    <property type="protein sequence ID" value="NYI40304.1"/>
    <property type="molecule type" value="Genomic_DNA"/>
</dbReference>
<reference evidence="3 4" key="1">
    <citation type="submission" date="2020-07" db="EMBL/GenBank/DDBJ databases">
        <title>Sequencing the genomes of 1000 actinobacteria strains.</title>
        <authorList>
            <person name="Klenk H.-P."/>
        </authorList>
    </citation>
    <scope>NUCLEOTIDE SEQUENCE [LARGE SCALE GENOMIC DNA]</scope>
    <source>
        <strain evidence="3 4">DSM 19970</strain>
    </source>
</reference>
<dbReference type="Proteomes" id="UP000547973">
    <property type="component" value="Unassembled WGS sequence"/>
</dbReference>
<feature type="chain" id="PRO_5031483164" description="AhpC/TSA family protein" evidence="2">
    <location>
        <begin position="24"/>
        <end position="238"/>
    </location>
</feature>
<name>A0A7Z0CH05_9MICO</name>
<keyword evidence="4" id="KW-1185">Reference proteome</keyword>
<proteinExistence type="predicted"/>
<feature type="region of interest" description="Disordered" evidence="1">
    <location>
        <begin position="24"/>
        <end position="56"/>
    </location>
</feature>